<comment type="pathway">
    <text evidence="2">Lipid metabolism; sphingolipid metabolism.</text>
</comment>
<dbReference type="EC" id="1.1.1.102" evidence="10"/>
<keyword evidence="16" id="KW-0812">Transmembrane</keyword>
<accession>A0AAV5R4G2</accession>
<protein>
    <recommendedName>
        <fullName evidence="11">3-ketodihydrosphingosine reductase TSC10</fullName>
        <ecNumber evidence="10">1.1.1.102</ecNumber>
    </recommendedName>
    <alternativeName>
        <fullName evidence="13">3-dehydrosphinganine reductase</fullName>
    </alternativeName>
    <alternativeName>
        <fullName evidence="12">KDS reductase</fullName>
    </alternativeName>
</protein>
<evidence type="ECO:0000256" key="10">
    <source>
        <dbReference type="ARBA" id="ARBA00026112"/>
    </source>
</evidence>
<keyword evidence="18" id="KW-1185">Reference proteome</keyword>
<dbReference type="GO" id="GO:0047560">
    <property type="term" value="F:3-dehydrosphinganine reductase activity"/>
    <property type="evidence" value="ECO:0007669"/>
    <property type="project" value="UniProtKB-EC"/>
</dbReference>
<feature type="transmembrane region" description="Helical" evidence="16">
    <location>
        <begin position="253"/>
        <end position="273"/>
    </location>
</feature>
<evidence type="ECO:0000256" key="15">
    <source>
        <dbReference type="ARBA" id="ARBA00048930"/>
    </source>
</evidence>
<dbReference type="CDD" id="cd08939">
    <property type="entry name" value="KDSR-like_SDR_c"/>
    <property type="match status" value="1"/>
</dbReference>
<keyword evidence="16" id="KW-0472">Membrane</keyword>
<name>A0AAV5R4G2_PICKL</name>
<keyword evidence="9" id="KW-0443">Lipid metabolism</keyword>
<dbReference type="PANTHER" id="PTHR43550:SF3">
    <property type="entry name" value="3-KETODIHYDROSPHINGOSINE REDUCTASE"/>
    <property type="match status" value="1"/>
</dbReference>
<keyword evidence="6" id="KW-0521">NADP</keyword>
<evidence type="ECO:0000256" key="9">
    <source>
        <dbReference type="ARBA" id="ARBA00023098"/>
    </source>
</evidence>
<evidence type="ECO:0000256" key="1">
    <source>
        <dbReference type="ARBA" id="ARBA00004240"/>
    </source>
</evidence>
<evidence type="ECO:0000256" key="5">
    <source>
        <dbReference type="ARBA" id="ARBA00022824"/>
    </source>
</evidence>
<dbReference type="EMBL" id="BTGB01000003">
    <property type="protein sequence ID" value="GMM45912.1"/>
    <property type="molecule type" value="Genomic_DNA"/>
</dbReference>
<evidence type="ECO:0000256" key="3">
    <source>
        <dbReference type="ARBA" id="ARBA00004991"/>
    </source>
</evidence>
<dbReference type="Pfam" id="PF00106">
    <property type="entry name" value="adh_short"/>
    <property type="match status" value="1"/>
</dbReference>
<dbReference type="GO" id="GO:0006666">
    <property type="term" value="P:3-keto-sphinganine metabolic process"/>
    <property type="evidence" value="ECO:0007669"/>
    <property type="project" value="InterPro"/>
</dbReference>
<evidence type="ECO:0000256" key="2">
    <source>
        <dbReference type="ARBA" id="ARBA00004760"/>
    </source>
</evidence>
<evidence type="ECO:0000256" key="13">
    <source>
        <dbReference type="ARBA" id="ARBA00032891"/>
    </source>
</evidence>
<dbReference type="InterPro" id="IPR036291">
    <property type="entry name" value="NAD(P)-bd_dom_sf"/>
</dbReference>
<keyword evidence="7" id="KW-0746">Sphingolipid metabolism</keyword>
<comment type="pathway">
    <text evidence="3">Sphingolipid metabolism.</text>
</comment>
<evidence type="ECO:0000256" key="7">
    <source>
        <dbReference type="ARBA" id="ARBA00022919"/>
    </source>
</evidence>
<keyword evidence="8" id="KW-0560">Oxidoreductase</keyword>
<comment type="catalytic activity">
    <reaction evidence="15">
        <text>sphinganine + NADP(+) = 3-oxosphinganine + NADPH + H(+)</text>
        <dbReference type="Rhea" id="RHEA:22640"/>
        <dbReference type="ChEBI" id="CHEBI:15378"/>
        <dbReference type="ChEBI" id="CHEBI:57783"/>
        <dbReference type="ChEBI" id="CHEBI:57817"/>
        <dbReference type="ChEBI" id="CHEBI:58299"/>
        <dbReference type="ChEBI" id="CHEBI:58349"/>
        <dbReference type="EC" id="1.1.1.102"/>
    </reaction>
    <physiologicalReaction direction="right-to-left" evidence="15">
        <dbReference type="Rhea" id="RHEA:22642"/>
    </physiologicalReaction>
</comment>
<dbReference type="Proteomes" id="UP001378960">
    <property type="component" value="Unassembled WGS sequence"/>
</dbReference>
<keyword evidence="5" id="KW-0256">Endoplasmic reticulum</keyword>
<reference evidence="17 18" key="1">
    <citation type="journal article" date="2023" name="Elife">
        <title>Identification of key yeast species and microbe-microbe interactions impacting larval growth of Drosophila in the wild.</title>
        <authorList>
            <person name="Mure A."/>
            <person name="Sugiura Y."/>
            <person name="Maeda R."/>
            <person name="Honda K."/>
            <person name="Sakurai N."/>
            <person name="Takahashi Y."/>
            <person name="Watada M."/>
            <person name="Katoh T."/>
            <person name="Gotoh A."/>
            <person name="Gotoh Y."/>
            <person name="Taniguchi I."/>
            <person name="Nakamura K."/>
            <person name="Hayashi T."/>
            <person name="Katayama T."/>
            <person name="Uemura T."/>
            <person name="Hattori Y."/>
        </authorList>
    </citation>
    <scope>NUCLEOTIDE SEQUENCE [LARGE SCALE GENOMIC DNA]</scope>
    <source>
        <strain evidence="17 18">PK-24</strain>
    </source>
</reference>
<dbReference type="InterPro" id="IPR045022">
    <property type="entry name" value="KDSR-like"/>
</dbReference>
<dbReference type="PANTHER" id="PTHR43550">
    <property type="entry name" value="3-KETODIHYDROSPHINGOSINE REDUCTASE"/>
    <property type="match status" value="1"/>
</dbReference>
<dbReference type="AlphaFoldDB" id="A0AAV5R4G2"/>
<keyword evidence="16" id="KW-1133">Transmembrane helix</keyword>
<organism evidence="17 18">
    <name type="scientific">Pichia kluyveri</name>
    <name type="common">Yeast</name>
    <dbReference type="NCBI Taxonomy" id="36015"/>
    <lineage>
        <taxon>Eukaryota</taxon>
        <taxon>Fungi</taxon>
        <taxon>Dikarya</taxon>
        <taxon>Ascomycota</taxon>
        <taxon>Saccharomycotina</taxon>
        <taxon>Pichiomycetes</taxon>
        <taxon>Pichiales</taxon>
        <taxon>Pichiaceae</taxon>
        <taxon>Pichia</taxon>
    </lineage>
</organism>
<comment type="function">
    <text evidence="14">Catalyzes the reduction of 3'-oxosphinganine (3-ketodihydrosphingosine/KDS) to sphinganine (dihydrosphingosine/DHS), the second step of de novo sphingolipid biosynthesis.</text>
</comment>
<sequence>MPLTIISGASQGLGKTLADKYHLQGHDLVLLARSADKLGEIAGSHNSTPIREGQTTLPYTIDLSNIEQCKRLGKYIESKDFKIDNIICCAGSAIPKLYQDLTLEEIDDGINTNFRTTAYLLHELLPYVIDKGHIVLTSSTVAFYPLPGYGQYSPMKCAIRALADTLEMELHPRKIHVHTFFPGNFASEGYIKENFSKPEITKLIEGPSTAISVNECADILIKEINNGEHYIHTDTVGWLLACFSLGLSPRCKWYLIPLQIIIGILGTLLSRLINIYHRSLVE</sequence>
<evidence type="ECO:0000256" key="11">
    <source>
        <dbReference type="ARBA" id="ARBA00026241"/>
    </source>
</evidence>
<dbReference type="Gene3D" id="3.40.50.720">
    <property type="entry name" value="NAD(P)-binding Rossmann-like Domain"/>
    <property type="match status" value="1"/>
</dbReference>
<dbReference type="PRINTS" id="PR00081">
    <property type="entry name" value="GDHRDH"/>
</dbReference>
<dbReference type="GO" id="GO:0030148">
    <property type="term" value="P:sphingolipid biosynthetic process"/>
    <property type="evidence" value="ECO:0007669"/>
    <property type="project" value="InterPro"/>
</dbReference>
<dbReference type="InterPro" id="IPR002347">
    <property type="entry name" value="SDR_fam"/>
</dbReference>
<evidence type="ECO:0000256" key="12">
    <source>
        <dbReference type="ARBA" id="ARBA00029797"/>
    </source>
</evidence>
<comment type="similarity">
    <text evidence="4">Belongs to the short-chain dehydrogenases/reductases (SDR) family.</text>
</comment>
<proteinExistence type="inferred from homology"/>
<comment type="subcellular location">
    <subcellularLocation>
        <location evidence="1">Endoplasmic reticulum</location>
    </subcellularLocation>
</comment>
<evidence type="ECO:0000256" key="4">
    <source>
        <dbReference type="ARBA" id="ARBA00006484"/>
    </source>
</evidence>
<dbReference type="GO" id="GO:0005789">
    <property type="term" value="C:endoplasmic reticulum membrane"/>
    <property type="evidence" value="ECO:0007669"/>
    <property type="project" value="TreeGrafter"/>
</dbReference>
<evidence type="ECO:0000313" key="18">
    <source>
        <dbReference type="Proteomes" id="UP001378960"/>
    </source>
</evidence>
<evidence type="ECO:0000256" key="6">
    <source>
        <dbReference type="ARBA" id="ARBA00022857"/>
    </source>
</evidence>
<dbReference type="SUPFAM" id="SSF51735">
    <property type="entry name" value="NAD(P)-binding Rossmann-fold domains"/>
    <property type="match status" value="1"/>
</dbReference>
<comment type="caution">
    <text evidence="17">The sequence shown here is derived from an EMBL/GenBank/DDBJ whole genome shotgun (WGS) entry which is preliminary data.</text>
</comment>
<gene>
    <name evidence="17" type="ORF">DAPK24_024870</name>
</gene>
<evidence type="ECO:0000256" key="16">
    <source>
        <dbReference type="SAM" id="Phobius"/>
    </source>
</evidence>
<evidence type="ECO:0000256" key="14">
    <source>
        <dbReference type="ARBA" id="ARBA00044737"/>
    </source>
</evidence>
<evidence type="ECO:0000256" key="8">
    <source>
        <dbReference type="ARBA" id="ARBA00023002"/>
    </source>
</evidence>
<evidence type="ECO:0000313" key="17">
    <source>
        <dbReference type="EMBL" id="GMM45912.1"/>
    </source>
</evidence>